<dbReference type="Gene3D" id="3.40.50.360">
    <property type="match status" value="1"/>
</dbReference>
<dbReference type="EMBL" id="QZEY01000001">
    <property type="protein sequence ID" value="RJL36087.1"/>
    <property type="molecule type" value="Genomic_DNA"/>
</dbReference>
<dbReference type="RefSeq" id="WP_119925061.1">
    <property type="nucleotide sequence ID" value="NZ_QZEY01000001.1"/>
</dbReference>
<keyword evidence="3" id="KW-1185">Reference proteome</keyword>
<dbReference type="AlphaFoldDB" id="A0A3A4B0A1"/>
<comment type="caution">
    <text evidence="2">The sequence shown here is derived from an EMBL/GenBank/DDBJ whole genome shotgun (WGS) entry which is preliminary data.</text>
</comment>
<dbReference type="GO" id="GO:0010181">
    <property type="term" value="F:FMN binding"/>
    <property type="evidence" value="ECO:0007669"/>
    <property type="project" value="TreeGrafter"/>
</dbReference>
<dbReference type="InterPro" id="IPR005025">
    <property type="entry name" value="FMN_Rdtase-like_dom"/>
</dbReference>
<dbReference type="PANTHER" id="PTHR30543:SF21">
    <property type="entry name" value="NAD(P)H-DEPENDENT FMN REDUCTASE LOT6"/>
    <property type="match status" value="1"/>
</dbReference>
<dbReference type="SUPFAM" id="SSF52218">
    <property type="entry name" value="Flavoproteins"/>
    <property type="match status" value="1"/>
</dbReference>
<dbReference type="GO" id="GO:0016491">
    <property type="term" value="F:oxidoreductase activity"/>
    <property type="evidence" value="ECO:0007669"/>
    <property type="project" value="InterPro"/>
</dbReference>
<organism evidence="2 3">
    <name type="scientific">Bailinhaonella thermotolerans</name>
    <dbReference type="NCBI Taxonomy" id="1070861"/>
    <lineage>
        <taxon>Bacteria</taxon>
        <taxon>Bacillati</taxon>
        <taxon>Actinomycetota</taxon>
        <taxon>Actinomycetes</taxon>
        <taxon>Streptosporangiales</taxon>
        <taxon>Streptosporangiaceae</taxon>
        <taxon>Bailinhaonella</taxon>
    </lineage>
</organism>
<proteinExistence type="predicted"/>
<dbReference type="Pfam" id="PF03358">
    <property type="entry name" value="FMN_red"/>
    <property type="match status" value="1"/>
</dbReference>
<dbReference type="OrthoDB" id="9812295at2"/>
<accession>A0A3A4B0A1</accession>
<reference evidence="2 3" key="1">
    <citation type="submission" date="2018-09" db="EMBL/GenBank/DDBJ databases">
        <title>YIM 75507 draft genome.</title>
        <authorList>
            <person name="Tang S."/>
            <person name="Feng Y."/>
        </authorList>
    </citation>
    <scope>NUCLEOTIDE SEQUENCE [LARGE SCALE GENOMIC DNA]</scope>
    <source>
        <strain evidence="2 3">YIM 75507</strain>
    </source>
</reference>
<dbReference type="PANTHER" id="PTHR30543">
    <property type="entry name" value="CHROMATE REDUCTASE"/>
    <property type="match status" value="1"/>
</dbReference>
<gene>
    <name evidence="2" type="ORF">D5H75_04855</name>
</gene>
<sequence length="202" mass="22252">MSEQRLKLAVIVASVREGRFGPVVADWFLGRARHHDGFELDVIDLADVPLPHTLPADLRHLSLLENRPPELAAVGERLAAADAFVIVTPEYNRGVPAALKHFLDWHYAPWRAKAVGFVSYGAISGGLRAVEQLRLVFGELRAVTVRDSVSFPECWNRFGPDGLPLDRPGSEGAAKVMLDDLAWWATALRTAREATPYAPDLP</sequence>
<protein>
    <submittedName>
        <fullName evidence="2">NADPH-dependent oxidoreductase</fullName>
    </submittedName>
</protein>
<name>A0A3A4B0A1_9ACTN</name>
<evidence type="ECO:0000259" key="1">
    <source>
        <dbReference type="Pfam" id="PF03358"/>
    </source>
</evidence>
<feature type="domain" description="NADPH-dependent FMN reductase-like" evidence="1">
    <location>
        <begin position="7"/>
        <end position="155"/>
    </location>
</feature>
<dbReference type="Proteomes" id="UP000265768">
    <property type="component" value="Unassembled WGS sequence"/>
</dbReference>
<dbReference type="InterPro" id="IPR029039">
    <property type="entry name" value="Flavoprotein-like_sf"/>
</dbReference>
<dbReference type="GO" id="GO:0005829">
    <property type="term" value="C:cytosol"/>
    <property type="evidence" value="ECO:0007669"/>
    <property type="project" value="TreeGrafter"/>
</dbReference>
<dbReference type="InterPro" id="IPR050712">
    <property type="entry name" value="NAD(P)H-dep_reductase"/>
</dbReference>
<evidence type="ECO:0000313" key="3">
    <source>
        <dbReference type="Proteomes" id="UP000265768"/>
    </source>
</evidence>
<evidence type="ECO:0000313" key="2">
    <source>
        <dbReference type="EMBL" id="RJL36087.1"/>
    </source>
</evidence>